<protein>
    <submittedName>
        <fullName evidence="2">Uncharacterized protein</fullName>
    </submittedName>
</protein>
<evidence type="ECO:0000313" key="2">
    <source>
        <dbReference type="EMBL" id="MFD2459754.1"/>
    </source>
</evidence>
<dbReference type="RefSeq" id="WP_345403225.1">
    <property type="nucleotide sequence ID" value="NZ_BAABHG010000014.1"/>
</dbReference>
<feature type="region of interest" description="Disordered" evidence="1">
    <location>
        <begin position="42"/>
        <end position="64"/>
    </location>
</feature>
<proteinExistence type="predicted"/>
<comment type="caution">
    <text evidence="2">The sequence shown here is derived from an EMBL/GenBank/DDBJ whole genome shotgun (WGS) entry which is preliminary data.</text>
</comment>
<name>A0ABW5GHM7_9PSEU</name>
<evidence type="ECO:0000256" key="1">
    <source>
        <dbReference type="SAM" id="MobiDB-lite"/>
    </source>
</evidence>
<reference evidence="3" key="1">
    <citation type="journal article" date="2019" name="Int. J. Syst. Evol. Microbiol.">
        <title>The Global Catalogue of Microorganisms (GCM) 10K type strain sequencing project: providing services to taxonomists for standard genome sequencing and annotation.</title>
        <authorList>
            <consortium name="The Broad Institute Genomics Platform"/>
            <consortium name="The Broad Institute Genome Sequencing Center for Infectious Disease"/>
            <person name="Wu L."/>
            <person name="Ma J."/>
        </authorList>
    </citation>
    <scope>NUCLEOTIDE SEQUENCE [LARGE SCALE GENOMIC DNA]</scope>
    <source>
        <strain evidence="3">CGMCC 4.7643</strain>
    </source>
</reference>
<accession>A0ABW5GHM7</accession>
<dbReference type="Proteomes" id="UP001597419">
    <property type="component" value="Unassembled WGS sequence"/>
</dbReference>
<keyword evidence="3" id="KW-1185">Reference proteome</keyword>
<gene>
    <name evidence="2" type="ORF">ACFSYJ_14155</name>
</gene>
<evidence type="ECO:0000313" key="3">
    <source>
        <dbReference type="Proteomes" id="UP001597419"/>
    </source>
</evidence>
<organism evidence="2 3">
    <name type="scientific">Amycolatopsis samaneae</name>
    <dbReference type="NCBI Taxonomy" id="664691"/>
    <lineage>
        <taxon>Bacteria</taxon>
        <taxon>Bacillati</taxon>
        <taxon>Actinomycetota</taxon>
        <taxon>Actinomycetes</taxon>
        <taxon>Pseudonocardiales</taxon>
        <taxon>Pseudonocardiaceae</taxon>
        <taxon>Amycolatopsis</taxon>
    </lineage>
</organism>
<sequence length="64" mass="6543">MPDHDVLERPAPEERTLGTALLLGGLLAMAEIAETAAGLVLSAGGRTGPGYPITEDPPGRPHGE</sequence>
<dbReference type="EMBL" id="JBHUKU010000007">
    <property type="protein sequence ID" value="MFD2459754.1"/>
    <property type="molecule type" value="Genomic_DNA"/>
</dbReference>